<evidence type="ECO:0000313" key="2">
    <source>
        <dbReference type="Proteomes" id="UP000504631"/>
    </source>
</evidence>
<dbReference type="PANTHER" id="PTHR20905:SF32">
    <property type="entry name" value="ARYLALKYLAMINE N-ACETYLTRANSFERASE-LIKE 7, ISOFORM A"/>
    <property type="match status" value="1"/>
</dbReference>
<accession>A0A6J3LHI0</accession>
<dbReference type="Proteomes" id="UP000504631">
    <property type="component" value="Unplaced"/>
</dbReference>
<dbReference type="SUPFAM" id="SSF55729">
    <property type="entry name" value="Acyl-CoA N-acyltransferases (Nat)"/>
    <property type="match status" value="1"/>
</dbReference>
<dbReference type="InterPro" id="IPR000182">
    <property type="entry name" value="GNAT_dom"/>
</dbReference>
<dbReference type="InterPro" id="IPR016181">
    <property type="entry name" value="Acyl_CoA_acyltransferase"/>
</dbReference>
<sequence length="252" mass="28287">MSKGAGCEPSVTFPIKPPGPPKVWKIVEIKKKNADVPIKFTIQEVPEDRYDEVVEHMCKYFIADEPMCKCINGINDPEYVETFRSLWDEFIKCGLSIVAFTENPDGGKPIIAGVNILTLSFKDEKFDIEKIKSEKVNAVMDAVIRLSKEANVFEKYGVNKYINAFGLSVNPEYRGASLGAHLLNARVEAGREYDIPVTVTAFTSPISQKLAERCGFETLIEKNYDEFVDKKGNLMFPGIESKSMKVMGKRLI</sequence>
<feature type="domain" description="N-acetyltransferase" evidence="1">
    <location>
        <begin position="161"/>
        <end position="216"/>
    </location>
</feature>
<name>A0A6J3LHI0_9HYME</name>
<dbReference type="Pfam" id="PF00583">
    <property type="entry name" value="Acetyltransf_1"/>
    <property type="match status" value="1"/>
</dbReference>
<dbReference type="AlphaFoldDB" id="A0A6J3LHI0"/>
<reference evidence="3" key="1">
    <citation type="submission" date="2025-08" db="UniProtKB">
        <authorList>
            <consortium name="RefSeq"/>
        </authorList>
    </citation>
    <scope>IDENTIFICATION</scope>
    <source>
        <tissue evidence="3">Muscle</tissue>
    </source>
</reference>
<proteinExistence type="predicted"/>
<dbReference type="GO" id="GO:0008080">
    <property type="term" value="F:N-acetyltransferase activity"/>
    <property type="evidence" value="ECO:0007669"/>
    <property type="project" value="TreeGrafter"/>
</dbReference>
<keyword evidence="2" id="KW-1185">Reference proteome</keyword>
<evidence type="ECO:0000259" key="1">
    <source>
        <dbReference type="Pfam" id="PF00583"/>
    </source>
</evidence>
<dbReference type="RefSeq" id="XP_033364710.1">
    <property type="nucleotide sequence ID" value="XM_033508819.1"/>
</dbReference>
<dbReference type="KEGG" id="bvk:117242277"/>
<dbReference type="GeneID" id="117242277"/>
<dbReference type="PANTHER" id="PTHR20905">
    <property type="entry name" value="N-ACETYLTRANSFERASE-RELATED"/>
    <property type="match status" value="1"/>
</dbReference>
<protein>
    <submittedName>
        <fullName evidence="3">Uncharacterized protein LOC117242277</fullName>
    </submittedName>
</protein>
<organism evidence="2 3">
    <name type="scientific">Bombus vosnesenskii</name>
    <dbReference type="NCBI Taxonomy" id="207650"/>
    <lineage>
        <taxon>Eukaryota</taxon>
        <taxon>Metazoa</taxon>
        <taxon>Ecdysozoa</taxon>
        <taxon>Arthropoda</taxon>
        <taxon>Hexapoda</taxon>
        <taxon>Insecta</taxon>
        <taxon>Pterygota</taxon>
        <taxon>Neoptera</taxon>
        <taxon>Endopterygota</taxon>
        <taxon>Hymenoptera</taxon>
        <taxon>Apocrita</taxon>
        <taxon>Aculeata</taxon>
        <taxon>Apoidea</taxon>
        <taxon>Anthophila</taxon>
        <taxon>Apidae</taxon>
        <taxon>Bombus</taxon>
        <taxon>Pyrobombus</taxon>
    </lineage>
</organism>
<evidence type="ECO:0000313" key="3">
    <source>
        <dbReference type="RefSeq" id="XP_033364710.1"/>
    </source>
</evidence>
<dbReference type="Gene3D" id="3.40.630.30">
    <property type="match status" value="1"/>
</dbReference>
<gene>
    <name evidence="3" type="primary">LOC117242277</name>
</gene>